<evidence type="ECO:0000256" key="7">
    <source>
        <dbReference type="ARBA" id="ARBA00022917"/>
    </source>
</evidence>
<dbReference type="STRING" id="993615.L2GQ65"/>
<dbReference type="HOGENOM" id="CLU_009710_1_2_1"/>
<evidence type="ECO:0000313" key="14">
    <source>
        <dbReference type="EMBL" id="ELA42620.1"/>
    </source>
</evidence>
<dbReference type="OrthoDB" id="5844513at2759"/>
<dbReference type="GO" id="GO:0006431">
    <property type="term" value="P:methionyl-tRNA aminoacylation"/>
    <property type="evidence" value="ECO:0007669"/>
    <property type="project" value="EnsemblFungi"/>
</dbReference>
<dbReference type="GeneID" id="19881090"/>
<evidence type="ECO:0000256" key="8">
    <source>
        <dbReference type="ARBA" id="ARBA00023146"/>
    </source>
</evidence>
<dbReference type="GO" id="GO:0005829">
    <property type="term" value="C:cytosol"/>
    <property type="evidence" value="ECO:0007669"/>
    <property type="project" value="TreeGrafter"/>
</dbReference>
<keyword evidence="4 11" id="KW-0436">Ligase</keyword>
<evidence type="ECO:0000256" key="6">
    <source>
        <dbReference type="ARBA" id="ARBA00022840"/>
    </source>
</evidence>
<dbReference type="SUPFAM" id="SSF57770">
    <property type="entry name" value="Methionyl-tRNA synthetase (MetRS), Zn-domain"/>
    <property type="match status" value="1"/>
</dbReference>
<dbReference type="Proteomes" id="UP000011082">
    <property type="component" value="Unassembled WGS sequence"/>
</dbReference>
<dbReference type="PRINTS" id="PR01041">
    <property type="entry name" value="TRNASYNTHMET"/>
</dbReference>
<dbReference type="GO" id="GO:0004825">
    <property type="term" value="F:methionine-tRNA ligase activity"/>
    <property type="evidence" value="ECO:0007669"/>
    <property type="project" value="UniProtKB-EC"/>
</dbReference>
<dbReference type="GO" id="GO:0017101">
    <property type="term" value="C:aminoacyl-tRNA synthetase multienzyme complex"/>
    <property type="evidence" value="ECO:0007669"/>
    <property type="project" value="TreeGrafter"/>
</dbReference>
<evidence type="ECO:0000256" key="11">
    <source>
        <dbReference type="RuleBase" id="RU363039"/>
    </source>
</evidence>
<dbReference type="SUPFAM" id="SSF47323">
    <property type="entry name" value="Anticodon-binding domain of a subclass of class I aminoacyl-tRNA synthetases"/>
    <property type="match status" value="1"/>
</dbReference>
<dbReference type="GO" id="GO:0005524">
    <property type="term" value="F:ATP binding"/>
    <property type="evidence" value="ECO:0007669"/>
    <property type="project" value="UniProtKB-KW"/>
</dbReference>
<dbReference type="InterPro" id="IPR033911">
    <property type="entry name" value="MetRS_core"/>
</dbReference>
<reference evidence="15" key="1">
    <citation type="submission" date="2011-05" db="EMBL/GenBank/DDBJ databases">
        <title>The genome sequence of Vittaforma corneae strain ATCC 50505.</title>
        <authorList>
            <consortium name="The Broad Institute Genome Sequencing Platform"/>
            <person name="Cuomo C."/>
            <person name="Didier E."/>
            <person name="Bowers L."/>
            <person name="Young S.K."/>
            <person name="Zeng Q."/>
            <person name="Gargeya S."/>
            <person name="Fitzgerald M."/>
            <person name="Haas B."/>
            <person name="Abouelleil A."/>
            <person name="Alvarado L."/>
            <person name="Arachchi H.M."/>
            <person name="Berlin A."/>
            <person name="Chapman S.B."/>
            <person name="Gearin G."/>
            <person name="Goldberg J."/>
            <person name="Griggs A."/>
            <person name="Gujja S."/>
            <person name="Hansen M."/>
            <person name="Heiman D."/>
            <person name="Howarth C."/>
            <person name="Larimer J."/>
            <person name="Lui A."/>
            <person name="MacDonald P.J.P."/>
            <person name="McCowen C."/>
            <person name="Montmayeur A."/>
            <person name="Murphy C."/>
            <person name="Neiman D."/>
            <person name="Pearson M."/>
            <person name="Priest M."/>
            <person name="Roberts A."/>
            <person name="Saif S."/>
            <person name="Shea T."/>
            <person name="Sisk P."/>
            <person name="Stolte C."/>
            <person name="Sykes S."/>
            <person name="Wortman J."/>
            <person name="Nusbaum C."/>
            <person name="Birren B."/>
        </authorList>
    </citation>
    <scope>NUCLEOTIDE SEQUENCE [LARGE SCALE GENOMIC DNA]</scope>
    <source>
        <strain evidence="15">ATCC 50505</strain>
    </source>
</reference>
<dbReference type="InterPro" id="IPR023458">
    <property type="entry name" value="Met-tRNA_ligase_1"/>
</dbReference>
<feature type="domain" description="Methionyl/Leucyl tRNA synthetase" evidence="12">
    <location>
        <begin position="5"/>
        <end position="393"/>
    </location>
</feature>
<keyword evidence="15" id="KW-1185">Reference proteome</keyword>
<evidence type="ECO:0000256" key="10">
    <source>
        <dbReference type="ARBA" id="ARBA00047364"/>
    </source>
</evidence>
<keyword evidence="8 11" id="KW-0030">Aminoacyl-tRNA synthetase</keyword>
<dbReference type="Pfam" id="PF09334">
    <property type="entry name" value="tRNA-synt_1g"/>
    <property type="match status" value="1"/>
</dbReference>
<dbReference type="FunCoup" id="L2GQ65">
    <property type="interactions" value="182"/>
</dbReference>
<comment type="subcellular location">
    <subcellularLocation>
        <location evidence="1">Cytoplasm</location>
    </subcellularLocation>
</comment>
<dbReference type="RefSeq" id="XP_007603825.1">
    <property type="nucleotide sequence ID" value="XM_007603763.1"/>
</dbReference>
<dbReference type="InterPro" id="IPR001412">
    <property type="entry name" value="aa-tRNA-synth_I_CS"/>
</dbReference>
<dbReference type="InterPro" id="IPR015413">
    <property type="entry name" value="Methionyl/Leucyl_tRNA_Synth"/>
</dbReference>
<sequence length="559" mass="64327">MPKKFITSALPYVNNQPHLGNIVGSVLGSDVYNRYCRKSGEETIFICGTDEYGTATEMEAIKQNVHPREIVEKNRALHKKVYDWINCEFDFFGQTSCPEHTKLVQEIFRRCYKNGYFEIQEVEQFYCEECAQFLADRYVEGTCGLCGYLNARGDQCDQCGRCLRNNDLKDPKCVICSGVPLVRSSNHLFLRLDLLQNKIKECMDKKKYGWSENAINIYNEWLEKDLISRCMTRTLKYKWGVPVPLEGFEDKVFYVWFDAVIGYLTFLSQIREDWEEWLKSAEFIQFMGKDNVFFHSFIFPGILLASDSNSPTVDVINSTEYLTFNKEKFSKSRGIGIFGMDLVQKDLGPSCLWRFYLIKRRPETKDSDFNILDFINVSNSDLLGNIGNLCQRILKYIAKNCGSKIAVDTIDEEDQKFIDNVNHLLDEYHGCMKKISLREGLNKAVEISSVTNKYIQDLQGKKDKIARGFQIGYSAIVFLAHILEPFIPETSKKIFRMCKAESGIFPSRFEIIPKASISSDIHILFNPLTEEQLANLQSYVQTESKPDISAIEGVEKLAL</sequence>
<protein>
    <recommendedName>
        <fullName evidence="3">methionine--tRNA ligase</fullName>
        <ecNumber evidence="3">6.1.1.10</ecNumber>
    </recommendedName>
    <alternativeName>
        <fullName evidence="9">Methionyl-tRNA synthetase</fullName>
    </alternativeName>
</protein>
<dbReference type="Pfam" id="PF19303">
    <property type="entry name" value="Anticodon_3"/>
    <property type="match status" value="1"/>
</dbReference>
<dbReference type="GO" id="GO:1990825">
    <property type="term" value="F:sequence-specific mRNA binding"/>
    <property type="evidence" value="ECO:0007669"/>
    <property type="project" value="EnsemblFungi"/>
</dbReference>
<dbReference type="PANTHER" id="PTHR45765">
    <property type="entry name" value="METHIONINE--TRNA LIGASE"/>
    <property type="match status" value="1"/>
</dbReference>
<dbReference type="InterPro" id="IPR029038">
    <property type="entry name" value="MetRS_Zn"/>
</dbReference>
<dbReference type="InterPro" id="IPR009080">
    <property type="entry name" value="tRNAsynth_Ia_anticodon-bd"/>
</dbReference>
<name>L2GQ65_VITCO</name>
<feature type="domain" description="Methionyl-tRNA synthetase anticodon-binding" evidence="13">
    <location>
        <begin position="410"/>
        <end position="536"/>
    </location>
</feature>
<dbReference type="NCBIfam" id="TIGR00398">
    <property type="entry name" value="metG"/>
    <property type="match status" value="1"/>
</dbReference>
<dbReference type="GO" id="GO:0010494">
    <property type="term" value="C:cytoplasmic stress granule"/>
    <property type="evidence" value="ECO:0007669"/>
    <property type="project" value="EnsemblFungi"/>
</dbReference>
<dbReference type="InterPro" id="IPR014758">
    <property type="entry name" value="Met-tRNA_synth"/>
</dbReference>
<evidence type="ECO:0000256" key="5">
    <source>
        <dbReference type="ARBA" id="ARBA00022741"/>
    </source>
</evidence>
<evidence type="ECO:0000256" key="3">
    <source>
        <dbReference type="ARBA" id="ARBA00012838"/>
    </source>
</evidence>
<dbReference type="GO" id="GO:0017102">
    <property type="term" value="C:methionyl glutamyl tRNA synthetase complex"/>
    <property type="evidence" value="ECO:0007669"/>
    <property type="project" value="EnsemblFungi"/>
</dbReference>
<dbReference type="Gene3D" id="1.10.730.10">
    <property type="entry name" value="Isoleucyl-tRNA Synthetase, Domain 1"/>
    <property type="match status" value="1"/>
</dbReference>
<comment type="catalytic activity">
    <reaction evidence="10">
        <text>tRNA(Met) + L-methionine + ATP = L-methionyl-tRNA(Met) + AMP + diphosphate</text>
        <dbReference type="Rhea" id="RHEA:13481"/>
        <dbReference type="Rhea" id="RHEA-COMP:9667"/>
        <dbReference type="Rhea" id="RHEA-COMP:9698"/>
        <dbReference type="ChEBI" id="CHEBI:30616"/>
        <dbReference type="ChEBI" id="CHEBI:33019"/>
        <dbReference type="ChEBI" id="CHEBI:57844"/>
        <dbReference type="ChEBI" id="CHEBI:78442"/>
        <dbReference type="ChEBI" id="CHEBI:78530"/>
        <dbReference type="ChEBI" id="CHEBI:456215"/>
        <dbReference type="EC" id="6.1.1.10"/>
    </reaction>
</comment>
<dbReference type="InParanoid" id="L2GQ65"/>
<evidence type="ECO:0000256" key="9">
    <source>
        <dbReference type="ARBA" id="ARBA00030904"/>
    </source>
</evidence>
<keyword evidence="7 11" id="KW-0648">Protein biosynthesis</keyword>
<dbReference type="EC" id="6.1.1.10" evidence="3"/>
<organism evidence="14 15">
    <name type="scientific">Vittaforma corneae (strain ATCC 50505)</name>
    <name type="common">Microsporidian parasite</name>
    <name type="synonym">Nosema corneum</name>
    <dbReference type="NCBI Taxonomy" id="993615"/>
    <lineage>
        <taxon>Eukaryota</taxon>
        <taxon>Fungi</taxon>
        <taxon>Fungi incertae sedis</taxon>
        <taxon>Microsporidia</taxon>
        <taxon>Nosematidae</taxon>
        <taxon>Vittaforma</taxon>
    </lineage>
</organism>
<dbReference type="OMA" id="YMRMAGH"/>
<dbReference type="Gene3D" id="2.20.28.20">
    <property type="entry name" value="Methionyl-tRNA synthetase, Zn-domain"/>
    <property type="match status" value="1"/>
</dbReference>
<comment type="similarity">
    <text evidence="2 11">Belongs to the class-I aminoacyl-tRNA synthetase family.</text>
</comment>
<dbReference type="InterPro" id="IPR014729">
    <property type="entry name" value="Rossmann-like_a/b/a_fold"/>
</dbReference>
<dbReference type="InterPro" id="IPR041872">
    <property type="entry name" value="Anticodon_Met"/>
</dbReference>
<keyword evidence="5 11" id="KW-0547">Nucleotide-binding</keyword>
<evidence type="ECO:0000256" key="1">
    <source>
        <dbReference type="ARBA" id="ARBA00004496"/>
    </source>
</evidence>
<dbReference type="SUPFAM" id="SSF52374">
    <property type="entry name" value="Nucleotidylyl transferase"/>
    <property type="match status" value="1"/>
</dbReference>
<dbReference type="CDD" id="cd00814">
    <property type="entry name" value="MetRS_core"/>
    <property type="match status" value="1"/>
</dbReference>
<proteinExistence type="inferred from homology"/>
<evidence type="ECO:0000259" key="12">
    <source>
        <dbReference type="Pfam" id="PF09334"/>
    </source>
</evidence>
<evidence type="ECO:0000313" key="15">
    <source>
        <dbReference type="Proteomes" id="UP000011082"/>
    </source>
</evidence>
<dbReference type="PROSITE" id="PS00178">
    <property type="entry name" value="AA_TRNA_LIGASE_I"/>
    <property type="match status" value="1"/>
</dbReference>
<dbReference type="Gene3D" id="3.40.50.620">
    <property type="entry name" value="HUPs"/>
    <property type="match status" value="1"/>
</dbReference>
<evidence type="ECO:0000256" key="2">
    <source>
        <dbReference type="ARBA" id="ARBA00005594"/>
    </source>
</evidence>
<keyword evidence="6 11" id="KW-0067">ATP-binding</keyword>
<accession>L2GQ65</accession>
<evidence type="ECO:0000259" key="13">
    <source>
        <dbReference type="Pfam" id="PF19303"/>
    </source>
</evidence>
<dbReference type="PANTHER" id="PTHR45765:SF1">
    <property type="entry name" value="METHIONINE--TRNA LIGASE, CYTOPLASMIC"/>
    <property type="match status" value="1"/>
</dbReference>
<dbReference type="EMBL" id="JH370131">
    <property type="protein sequence ID" value="ELA42620.1"/>
    <property type="molecule type" value="Genomic_DNA"/>
</dbReference>
<dbReference type="AlphaFoldDB" id="L2GQ65"/>
<evidence type="ECO:0000256" key="4">
    <source>
        <dbReference type="ARBA" id="ARBA00022598"/>
    </source>
</evidence>
<gene>
    <name evidence="14" type="ORF">VICG_00372</name>
</gene>
<dbReference type="VEuPathDB" id="MicrosporidiaDB:VICG_00372"/>